<evidence type="ECO:0000256" key="2">
    <source>
        <dbReference type="ARBA" id="ARBA00006873"/>
    </source>
</evidence>
<dbReference type="GO" id="GO:0046872">
    <property type="term" value="F:metal ion binding"/>
    <property type="evidence" value="ECO:0007669"/>
    <property type="project" value="UniProtKB-UniRule"/>
</dbReference>
<gene>
    <name evidence="17" type="ORF">TEA_012596</name>
</gene>
<dbReference type="Proteomes" id="UP000306102">
    <property type="component" value="Unassembled WGS sequence"/>
</dbReference>
<comment type="similarity">
    <text evidence="15">Belongs to the peroxidase family. Classical plant (class III) peroxidase subfamily.</text>
</comment>
<dbReference type="GO" id="GO:0042744">
    <property type="term" value="P:hydrogen peroxide catabolic process"/>
    <property type="evidence" value="ECO:0007669"/>
    <property type="project" value="UniProtKB-KW"/>
</dbReference>
<dbReference type="STRING" id="542762.A0A4S4F0P0"/>
<dbReference type="InterPro" id="IPR000823">
    <property type="entry name" value="Peroxidase_pln"/>
</dbReference>
<feature type="binding site" evidence="12">
    <location>
        <position position="258"/>
    </location>
    <ligand>
        <name>Ca(2+)</name>
        <dbReference type="ChEBI" id="CHEBI:29108"/>
        <label>2</label>
    </ligand>
</feature>
<dbReference type="InterPro" id="IPR033905">
    <property type="entry name" value="Secretory_peroxidase"/>
</dbReference>
<feature type="site" description="Transition state stabilizer" evidence="13">
    <location>
        <position position="77"/>
    </location>
</feature>
<dbReference type="GO" id="GO:0140825">
    <property type="term" value="F:lactoperoxidase activity"/>
    <property type="evidence" value="ECO:0007669"/>
    <property type="project" value="UniProtKB-EC"/>
</dbReference>
<comment type="subcellular location">
    <subcellularLocation>
        <location evidence="15">Secreted</location>
    </subcellularLocation>
</comment>
<evidence type="ECO:0000256" key="11">
    <source>
        <dbReference type="PIRSR" id="PIRSR600823-1"/>
    </source>
</evidence>
<proteinExistence type="inferred from homology"/>
<feature type="binding site" evidence="12">
    <location>
        <position position="319"/>
    </location>
    <ligand>
        <name>Ca(2+)</name>
        <dbReference type="ChEBI" id="CHEBI:29108"/>
        <label>2</label>
    </ligand>
</feature>
<dbReference type="AlphaFoldDB" id="A0A4S4F0P0"/>
<dbReference type="Gene3D" id="1.10.420.10">
    <property type="entry name" value="Peroxidase, domain 2"/>
    <property type="match status" value="1"/>
</dbReference>
<dbReference type="GO" id="GO:0005576">
    <property type="term" value="C:extracellular region"/>
    <property type="evidence" value="ECO:0007669"/>
    <property type="project" value="UniProtKB-SubCell"/>
</dbReference>
<evidence type="ECO:0000256" key="15">
    <source>
        <dbReference type="RuleBase" id="RU362060"/>
    </source>
</evidence>
<dbReference type="PANTHER" id="PTHR31517:SF17">
    <property type="entry name" value="PEROXIDASE 6"/>
    <property type="match status" value="1"/>
</dbReference>
<feature type="disulfide bond" evidence="14">
    <location>
        <begin position="83"/>
        <end position="88"/>
    </location>
</feature>
<evidence type="ECO:0000256" key="12">
    <source>
        <dbReference type="PIRSR" id="PIRSR600823-3"/>
    </source>
</evidence>
<evidence type="ECO:0000256" key="4">
    <source>
        <dbReference type="ARBA" id="ARBA00022559"/>
    </source>
</evidence>
<name>A0A4S4F0P0_CAMSN</name>
<feature type="binding site" evidence="12">
    <location>
        <position position="311"/>
    </location>
    <ligand>
        <name>Ca(2+)</name>
        <dbReference type="ChEBI" id="CHEBI:29108"/>
        <label>2</label>
    </ligand>
</feature>
<feature type="binding site" evidence="12">
    <location>
        <position position="87"/>
    </location>
    <ligand>
        <name>Ca(2+)</name>
        <dbReference type="ChEBI" id="CHEBI:29108"/>
        <label>1</label>
    </ligand>
</feature>
<evidence type="ECO:0000313" key="18">
    <source>
        <dbReference type="Proteomes" id="UP000306102"/>
    </source>
</evidence>
<feature type="disulfide bond" evidence="14">
    <location>
        <begin position="264"/>
        <end position="298"/>
    </location>
</feature>
<feature type="chain" id="PRO_5021041166" description="Peroxidase" evidence="15">
    <location>
        <begin position="34"/>
        <end position="394"/>
    </location>
</feature>
<keyword evidence="15" id="KW-0732">Signal</keyword>
<dbReference type="FunFam" id="1.10.420.10:FF:000001">
    <property type="entry name" value="Peroxidase"/>
    <property type="match status" value="1"/>
</dbReference>
<dbReference type="PRINTS" id="PR00461">
    <property type="entry name" value="PLPEROXIDASE"/>
</dbReference>
<dbReference type="CDD" id="cd00693">
    <property type="entry name" value="secretory_peroxidase"/>
    <property type="match status" value="1"/>
</dbReference>
<evidence type="ECO:0000259" key="16">
    <source>
        <dbReference type="PROSITE" id="PS50873"/>
    </source>
</evidence>
<feature type="disulfide bond" evidence="14">
    <location>
        <begin position="50"/>
        <end position="179"/>
    </location>
</feature>
<feature type="binding site" evidence="12">
    <location>
        <position position="91"/>
    </location>
    <ligand>
        <name>Ca(2+)</name>
        <dbReference type="ChEBI" id="CHEBI:29108"/>
        <label>1</label>
    </ligand>
</feature>
<feature type="signal peptide" evidence="15">
    <location>
        <begin position="1"/>
        <end position="33"/>
    </location>
</feature>
<dbReference type="PANTHER" id="PTHR31517">
    <property type="match status" value="1"/>
</dbReference>
<keyword evidence="18" id="KW-1185">Reference proteome</keyword>
<accession>A0A4S4F0P0</accession>
<keyword evidence="4 15" id="KW-0575">Peroxidase</keyword>
<feature type="active site" description="Proton acceptor" evidence="11">
    <location>
        <position position="81"/>
    </location>
</feature>
<feature type="binding site" description="axial binding residue" evidence="12">
    <location>
        <position position="257"/>
    </location>
    <ligand>
        <name>heme b</name>
        <dbReference type="ChEBI" id="CHEBI:60344"/>
    </ligand>
    <ligandPart>
        <name>Fe</name>
        <dbReference type="ChEBI" id="CHEBI:18248"/>
    </ligandPart>
</feature>
<dbReference type="PROSITE" id="PS00435">
    <property type="entry name" value="PEROXIDASE_1"/>
    <property type="match status" value="1"/>
</dbReference>
<sequence length="394" mass="41987">MEKKPILTSCYPTAHFQKLLMLLVIFIVSSSSSSSSSSSNLSFDFYAASCPPAELIVRNTVRSASSDDPSLPGKLLRLLFHDCFVEGCDASVLLEGNKTERTDPANTSLGGFSVINSAKRVLEIFCPETVSCADIVALAARDAVEIVILLAAEKTDPANTSLGGFSVINSAKRVLEIFCPGTVSCADIVALAARDAVEITGGPAIQIPTGRRDGRVSAASNVRPNIVDTSFSLDEMIKLFSSKGLSLDDLVTLSGAHTIGSAHCSAFSDRFQVDPKGNLTLIDSSLDKNYALELTKQCPAGASASITVNNDPGTPLLFDNQYYKELLAHKGLFQSDSVLLNDKRTMNRVVEFANKQASFFDSWGGAFLKLTSVGVKTGDEGEVRQLCSMTNSNG</sequence>
<dbReference type="Pfam" id="PF00141">
    <property type="entry name" value="peroxidase"/>
    <property type="match status" value="2"/>
</dbReference>
<dbReference type="PROSITE" id="PS50873">
    <property type="entry name" value="PEROXIDASE_4"/>
    <property type="match status" value="1"/>
</dbReference>
<keyword evidence="10 14" id="KW-1015">Disulfide bond</keyword>
<dbReference type="InterPro" id="IPR010255">
    <property type="entry name" value="Haem_peroxidase_sf"/>
</dbReference>
<evidence type="ECO:0000256" key="8">
    <source>
        <dbReference type="ARBA" id="ARBA00023002"/>
    </source>
</evidence>
<dbReference type="EMBL" id="SDRB02000879">
    <property type="protein sequence ID" value="THG22376.1"/>
    <property type="molecule type" value="Genomic_DNA"/>
</dbReference>
<comment type="similarity">
    <text evidence="2">Belongs to the peroxidase family. Ascorbate peroxidase subfamily.</text>
</comment>
<evidence type="ECO:0000256" key="9">
    <source>
        <dbReference type="ARBA" id="ARBA00023004"/>
    </source>
</evidence>
<evidence type="ECO:0000256" key="14">
    <source>
        <dbReference type="PIRSR" id="PIRSR600823-5"/>
    </source>
</evidence>
<evidence type="ECO:0000256" key="3">
    <source>
        <dbReference type="ARBA" id="ARBA00012313"/>
    </source>
</evidence>
<evidence type="ECO:0000256" key="10">
    <source>
        <dbReference type="ARBA" id="ARBA00023157"/>
    </source>
</evidence>
<comment type="catalytic activity">
    <reaction evidence="1 15">
        <text>2 a phenolic donor + H2O2 = 2 a phenolic radical donor + 2 H2O</text>
        <dbReference type="Rhea" id="RHEA:56136"/>
        <dbReference type="ChEBI" id="CHEBI:15377"/>
        <dbReference type="ChEBI" id="CHEBI:16240"/>
        <dbReference type="ChEBI" id="CHEBI:139520"/>
        <dbReference type="ChEBI" id="CHEBI:139521"/>
        <dbReference type="EC" id="1.11.1.7"/>
    </reaction>
</comment>
<dbReference type="GO" id="GO:0006979">
    <property type="term" value="P:response to oxidative stress"/>
    <property type="evidence" value="ECO:0007669"/>
    <property type="project" value="UniProtKB-UniRule"/>
</dbReference>
<feature type="domain" description="Plant heme peroxidase family profile" evidence="16">
    <location>
        <begin position="40"/>
        <end position="391"/>
    </location>
</feature>
<feature type="disulfide bond" evidence="14">
    <location>
        <begin position="185"/>
        <end position="387"/>
    </location>
</feature>
<comment type="caution">
    <text evidence="17">The sequence shown here is derived from an EMBL/GenBank/DDBJ whole genome shotgun (WGS) entry which is preliminary data.</text>
</comment>
<comment type="cofactor">
    <cofactor evidence="12 15">
        <name>heme b</name>
        <dbReference type="ChEBI" id="CHEBI:60344"/>
    </cofactor>
    <text evidence="12 15">Binds 1 heme b (iron(II)-protoporphyrin IX) group per subunit.</text>
</comment>
<keyword evidence="8 15" id="KW-0560">Oxidoreductase</keyword>
<keyword evidence="15" id="KW-0964">Secreted</keyword>
<keyword evidence="5 15" id="KW-0349">Heme</keyword>
<feature type="binding site" evidence="12">
    <location>
        <position position="89"/>
    </location>
    <ligand>
        <name>Ca(2+)</name>
        <dbReference type="ChEBI" id="CHEBI:29108"/>
        <label>1</label>
    </ligand>
</feature>
<evidence type="ECO:0000256" key="7">
    <source>
        <dbReference type="ARBA" id="ARBA00022837"/>
    </source>
</evidence>
<dbReference type="Gene3D" id="1.10.520.10">
    <property type="match status" value="2"/>
</dbReference>
<dbReference type="InterPro" id="IPR002016">
    <property type="entry name" value="Haem_peroxidase"/>
</dbReference>
<dbReference type="InterPro" id="IPR019793">
    <property type="entry name" value="Peroxidases_heam-ligand_BS"/>
</dbReference>
<keyword evidence="9 12" id="KW-0408">Iron</keyword>
<dbReference type="SUPFAM" id="SSF48113">
    <property type="entry name" value="Heme-dependent peroxidases"/>
    <property type="match status" value="2"/>
</dbReference>
<evidence type="ECO:0000256" key="6">
    <source>
        <dbReference type="ARBA" id="ARBA00022723"/>
    </source>
</evidence>
<keyword evidence="7 12" id="KW-0106">Calcium</keyword>
<organism evidence="17 18">
    <name type="scientific">Camellia sinensis var. sinensis</name>
    <name type="common">China tea</name>
    <dbReference type="NCBI Taxonomy" id="542762"/>
    <lineage>
        <taxon>Eukaryota</taxon>
        <taxon>Viridiplantae</taxon>
        <taxon>Streptophyta</taxon>
        <taxon>Embryophyta</taxon>
        <taxon>Tracheophyta</taxon>
        <taxon>Spermatophyta</taxon>
        <taxon>Magnoliopsida</taxon>
        <taxon>eudicotyledons</taxon>
        <taxon>Gunneridae</taxon>
        <taxon>Pentapetalae</taxon>
        <taxon>asterids</taxon>
        <taxon>Ericales</taxon>
        <taxon>Theaceae</taxon>
        <taxon>Camellia</taxon>
    </lineage>
</organism>
<dbReference type="PRINTS" id="PR00458">
    <property type="entry name" value="PEROXIDASE"/>
</dbReference>
<comment type="function">
    <text evidence="15">Removal of H(2)O(2), oxidation of toxic reductants, biosynthesis and degradation of lignin, suberization, auxin catabolism, response to environmental stresses such as wounding, pathogen attack and oxidative stress.</text>
</comment>
<keyword evidence="15" id="KW-0376">Hydrogen peroxide</keyword>
<evidence type="ECO:0000313" key="17">
    <source>
        <dbReference type="EMBL" id="THG22376.1"/>
    </source>
</evidence>
<dbReference type="EC" id="1.11.1.7" evidence="3 15"/>
<feature type="binding site" evidence="12">
    <location>
        <position position="314"/>
    </location>
    <ligand>
        <name>Ca(2+)</name>
        <dbReference type="ChEBI" id="CHEBI:29108"/>
        <label>2</label>
    </ligand>
</feature>
<dbReference type="GO" id="GO:0020037">
    <property type="term" value="F:heme binding"/>
    <property type="evidence" value="ECO:0007669"/>
    <property type="project" value="UniProtKB-UniRule"/>
</dbReference>
<feature type="binding site" evidence="12">
    <location>
        <position position="85"/>
    </location>
    <ligand>
        <name>Ca(2+)</name>
        <dbReference type="ChEBI" id="CHEBI:29108"/>
        <label>1</label>
    </ligand>
</feature>
<keyword evidence="6 12" id="KW-0479">Metal-binding</keyword>
<evidence type="ECO:0000256" key="13">
    <source>
        <dbReference type="PIRSR" id="PIRSR600823-4"/>
    </source>
</evidence>
<evidence type="ECO:0000256" key="5">
    <source>
        <dbReference type="ARBA" id="ARBA00022617"/>
    </source>
</evidence>
<feature type="binding site" evidence="12">
    <location>
        <position position="82"/>
    </location>
    <ligand>
        <name>Ca(2+)</name>
        <dbReference type="ChEBI" id="CHEBI:29108"/>
        <label>1</label>
    </ligand>
</feature>
<protein>
    <recommendedName>
        <fullName evidence="3 15">Peroxidase</fullName>
        <ecNumber evidence="3 15">1.11.1.7</ecNumber>
    </recommendedName>
</protein>
<evidence type="ECO:0000256" key="1">
    <source>
        <dbReference type="ARBA" id="ARBA00000189"/>
    </source>
</evidence>
<comment type="cofactor">
    <cofactor evidence="12 15">
        <name>Ca(2+)</name>
        <dbReference type="ChEBI" id="CHEBI:29108"/>
    </cofactor>
    <text evidence="12 15">Binds 2 calcium ions per subunit.</text>
</comment>
<reference evidence="17 18" key="1">
    <citation type="journal article" date="2018" name="Proc. Natl. Acad. Sci. U.S.A.">
        <title>Draft genome sequence of Camellia sinensis var. sinensis provides insights into the evolution of the tea genome and tea quality.</title>
        <authorList>
            <person name="Wei C."/>
            <person name="Yang H."/>
            <person name="Wang S."/>
            <person name="Zhao J."/>
            <person name="Liu C."/>
            <person name="Gao L."/>
            <person name="Xia E."/>
            <person name="Lu Y."/>
            <person name="Tai Y."/>
            <person name="She G."/>
            <person name="Sun J."/>
            <person name="Cao H."/>
            <person name="Tong W."/>
            <person name="Gao Q."/>
            <person name="Li Y."/>
            <person name="Deng W."/>
            <person name="Jiang X."/>
            <person name="Wang W."/>
            <person name="Chen Q."/>
            <person name="Zhang S."/>
            <person name="Li H."/>
            <person name="Wu J."/>
            <person name="Wang P."/>
            <person name="Li P."/>
            <person name="Shi C."/>
            <person name="Zheng F."/>
            <person name="Jian J."/>
            <person name="Huang B."/>
            <person name="Shan D."/>
            <person name="Shi M."/>
            <person name="Fang C."/>
            <person name="Yue Y."/>
            <person name="Li F."/>
            <person name="Li D."/>
            <person name="Wei S."/>
            <person name="Han B."/>
            <person name="Jiang C."/>
            <person name="Yin Y."/>
            <person name="Xia T."/>
            <person name="Zhang Z."/>
            <person name="Bennetzen J.L."/>
            <person name="Zhao S."/>
            <person name="Wan X."/>
        </authorList>
    </citation>
    <scope>NUCLEOTIDE SEQUENCE [LARGE SCALE GENOMIC DNA]</scope>
    <source>
        <strain evidence="18">cv. Shuchazao</strain>
        <tissue evidence="17">Leaf</tissue>
    </source>
</reference>